<evidence type="ECO:0000313" key="3">
    <source>
        <dbReference type="Proteomes" id="UP000653411"/>
    </source>
</evidence>
<organism evidence="2 3">
    <name type="scientific">Streptomyces fuscichromogenes</name>
    <dbReference type="NCBI Taxonomy" id="1324013"/>
    <lineage>
        <taxon>Bacteria</taxon>
        <taxon>Bacillati</taxon>
        <taxon>Actinomycetota</taxon>
        <taxon>Actinomycetes</taxon>
        <taxon>Kitasatosporales</taxon>
        <taxon>Streptomycetaceae</taxon>
        <taxon>Streptomyces</taxon>
    </lineage>
</organism>
<reference evidence="2" key="1">
    <citation type="journal article" date="2014" name="Int. J. Syst. Evol. Microbiol.">
        <title>Complete genome sequence of Corynebacterium casei LMG S-19264T (=DSM 44701T), isolated from a smear-ripened cheese.</title>
        <authorList>
            <consortium name="US DOE Joint Genome Institute (JGI-PGF)"/>
            <person name="Walter F."/>
            <person name="Albersmeier A."/>
            <person name="Kalinowski J."/>
            <person name="Ruckert C."/>
        </authorList>
    </citation>
    <scope>NUCLEOTIDE SEQUENCE</scope>
    <source>
        <strain evidence="2">CGMCC 4.7110</strain>
    </source>
</reference>
<protein>
    <recommendedName>
        <fullName evidence="1">Lantibiotic dehydratase N-terminal domain-containing protein</fullName>
    </recommendedName>
</protein>
<keyword evidence="3" id="KW-1185">Reference proteome</keyword>
<evidence type="ECO:0000259" key="1">
    <source>
        <dbReference type="Pfam" id="PF04738"/>
    </source>
</evidence>
<dbReference type="AlphaFoldDB" id="A0A918CU69"/>
<dbReference type="EMBL" id="BMML01000015">
    <property type="protein sequence ID" value="GGN26334.1"/>
    <property type="molecule type" value="Genomic_DNA"/>
</dbReference>
<evidence type="ECO:0000313" key="2">
    <source>
        <dbReference type="EMBL" id="GGN26334.1"/>
    </source>
</evidence>
<sequence length="825" mass="88247">MSGHATTFAVRVAALPATVPGRLVDHRLRQALLTTSRTAAELTAEAAVLSDRCHAVIGALRDPAAKPKLVALRRTVHQLRDPARLLADPLVTAALDAAPDTELAADITEFGRKLGDHRAARAELPAVLAEADRSVDARLRAIAADPRFDQGLAHASPTLREVLRRKPGRQELIRLAGYVVRAAVKTSPFSTFTASGLGRFVPDGPALRWTATEPPRSVVELDLSVLAPLTAGLAAGLTGPTVRINPSARLVADSVRFLGPAPAEELLTLPLTPPLRHCLRAAAARPTLAELTAGFPAPPERAAGYLSSLLASGLLMLRPDPDFDEHGVDPLGRLADRVPGLDEVREALRGYADANGTDRTALGSALAERLPALGITGRLRDVVTEQSVIPGVVVEAGLPAWRDILGDLAVAGRLLAVFDGALPFRLAVAAFVRERFGTGAPVPFDRFYAELVRDGHEAMRLHPAAVAFDMTGSTGTLAASPVAEVRELAGLIADVRRALPDRRRVERVLDASPAWVRPPGSVAVYAQYDGARLIVNAVNSGFGRGRAQVRRLLRHVADDPLPVDAVYPGAPVYAEFAQTLATSLNQRELTLPDRLDYPPPARLTVGVDDDGLPALFDDGTVVRPVHGGLSYERQLPPVMALLIEAFGETPVLLRPDQPLEHDVSAGGGAGRVLHAPRLTLGRVVLRRAAWVAQAGTLPCRPPGRSDADFLLTMAAWLAEHGIPPRFFVSVLRPPAIAAGALAGDRSRKPVYVDIGSPPLVRAFERMAGDPAGVAVFHEVAPEPETAVVDHQGVPRVTEYVIELNCLEHRRDYRRECRQECQGEER</sequence>
<proteinExistence type="predicted"/>
<dbReference type="Proteomes" id="UP000653411">
    <property type="component" value="Unassembled WGS sequence"/>
</dbReference>
<feature type="domain" description="Lantibiotic dehydratase N-terminal" evidence="1">
    <location>
        <begin position="144"/>
        <end position="444"/>
    </location>
</feature>
<dbReference type="Pfam" id="PF04738">
    <property type="entry name" value="Lant_dehydr_N"/>
    <property type="match status" value="1"/>
</dbReference>
<dbReference type="RefSeq" id="WP_189266050.1">
    <property type="nucleotide sequence ID" value="NZ_BMML01000015.1"/>
</dbReference>
<name>A0A918CU69_9ACTN</name>
<dbReference type="InterPro" id="IPR006827">
    <property type="entry name" value="Lant_deHydtase_N"/>
</dbReference>
<accession>A0A918CU69</accession>
<comment type="caution">
    <text evidence="2">The sequence shown here is derived from an EMBL/GenBank/DDBJ whole genome shotgun (WGS) entry which is preliminary data.</text>
</comment>
<reference evidence="2" key="2">
    <citation type="submission" date="2020-09" db="EMBL/GenBank/DDBJ databases">
        <authorList>
            <person name="Sun Q."/>
            <person name="Zhou Y."/>
        </authorList>
    </citation>
    <scope>NUCLEOTIDE SEQUENCE</scope>
    <source>
        <strain evidence="2">CGMCC 4.7110</strain>
    </source>
</reference>
<gene>
    <name evidence="2" type="ORF">GCM10011578_060880</name>
</gene>